<keyword evidence="1" id="KW-0489">Methyltransferase</keyword>
<accession>A0A1X2EEK7</accession>
<organism evidence="1 2">
    <name type="scientific">Mycolicibacillus trivialis</name>
    <dbReference type="NCBI Taxonomy" id="1798"/>
    <lineage>
        <taxon>Bacteria</taxon>
        <taxon>Bacillati</taxon>
        <taxon>Actinomycetota</taxon>
        <taxon>Actinomycetes</taxon>
        <taxon>Mycobacteriales</taxon>
        <taxon>Mycobacteriaceae</taxon>
        <taxon>Mycolicibacillus</taxon>
    </lineage>
</organism>
<dbReference type="Pfam" id="PF13651">
    <property type="entry name" value="EcoRI_methylase"/>
    <property type="match status" value="1"/>
</dbReference>
<dbReference type="Proteomes" id="UP000193090">
    <property type="component" value="Unassembled WGS sequence"/>
</dbReference>
<dbReference type="STRING" id="1798.AWC30_16590"/>
<dbReference type="EMBL" id="LQPZ01000048">
    <property type="protein sequence ID" value="ORW99350.1"/>
    <property type="molecule type" value="Genomic_DNA"/>
</dbReference>
<dbReference type="GO" id="GO:0008168">
    <property type="term" value="F:methyltransferase activity"/>
    <property type="evidence" value="ECO:0007669"/>
    <property type="project" value="UniProtKB-KW"/>
</dbReference>
<comment type="caution">
    <text evidence="1">The sequence shown here is derived from an EMBL/GenBank/DDBJ whole genome shotgun (WGS) entry which is preliminary data.</text>
</comment>
<evidence type="ECO:0000313" key="1">
    <source>
        <dbReference type="EMBL" id="ORW99350.1"/>
    </source>
</evidence>
<reference evidence="1 2" key="1">
    <citation type="submission" date="2016-01" db="EMBL/GenBank/DDBJ databases">
        <title>The new phylogeny of the genus Mycobacterium.</title>
        <authorList>
            <person name="Tarcisio F."/>
            <person name="Conor M."/>
            <person name="Antonella G."/>
            <person name="Elisabetta G."/>
            <person name="Giulia F.S."/>
            <person name="Sara T."/>
            <person name="Anna F."/>
            <person name="Clotilde B."/>
            <person name="Roberto B."/>
            <person name="Veronica D.S."/>
            <person name="Fabio R."/>
            <person name="Monica P."/>
            <person name="Olivier J."/>
            <person name="Enrico T."/>
            <person name="Nicola S."/>
        </authorList>
    </citation>
    <scope>NUCLEOTIDE SEQUENCE [LARGE SCALE GENOMIC DNA]</scope>
    <source>
        <strain evidence="1 2">DSM 44153</strain>
    </source>
</reference>
<sequence length="396" mass="45452">MTTAAHRTSSFKAAKAAKNDEFYTQWADIEREVNAYLEFDPDVFRGKVILLPCDDPEWSNFAKFFALHFMDFGLKKLISTSYAPDSNPANFSYEPTLFELDDPKFDAAKTRTNGKKFILEPHDLNDDGVINIDDLQWEYLEGDGDFRSAEVTALRDEADIVITNPPFSLFREFMAWLIKADKKFSIIGNQNAITYTQVFPLIKGNRVWKGATANTTDMVFGVPKGTKVKPADQAKAERMGYPSDEQYAYTRLGNSCWFTNIEHGRRHEPMQLMTMADNLKFNKKLINKLDGGTDYVRYDNYDAIEVPFSDAIPSDYDGVMGVPITWLDKYNPDQFEIIGTNRYTTPHGMSQKFVDDYYASGQKGQISEGHPDLCYYDFHGRPVVTYDRILIRHRRM</sequence>
<keyword evidence="1" id="KW-0808">Transferase</keyword>
<keyword evidence="2" id="KW-1185">Reference proteome</keyword>
<name>A0A1X2EEK7_9MYCO</name>
<protein>
    <submittedName>
        <fullName evidence="1">DNA methyltransferase</fullName>
    </submittedName>
</protein>
<dbReference type="InterPro" id="IPR025247">
    <property type="entry name" value="EcoRI-like_methylase"/>
</dbReference>
<evidence type="ECO:0000313" key="2">
    <source>
        <dbReference type="Proteomes" id="UP000193090"/>
    </source>
</evidence>
<dbReference type="GO" id="GO:0032259">
    <property type="term" value="P:methylation"/>
    <property type="evidence" value="ECO:0007669"/>
    <property type="project" value="UniProtKB-KW"/>
</dbReference>
<dbReference type="OrthoDB" id="9774673at2"/>
<proteinExistence type="predicted"/>
<dbReference type="AlphaFoldDB" id="A0A1X2EEK7"/>
<gene>
    <name evidence="1" type="ORF">AWC30_16590</name>
</gene>
<dbReference type="RefSeq" id="WP_085111335.1">
    <property type="nucleotide sequence ID" value="NZ_JACKSN010000094.1"/>
</dbReference>